<feature type="region of interest" description="Disordered" evidence="1">
    <location>
        <begin position="455"/>
        <end position="492"/>
    </location>
</feature>
<dbReference type="InterPro" id="IPR057670">
    <property type="entry name" value="SH3_retrovirus"/>
</dbReference>
<keyword evidence="3" id="KW-0548">Nucleotidyltransferase</keyword>
<gene>
    <name evidence="3" type="ORF">CMUS01_16115</name>
</gene>
<keyword evidence="3" id="KW-0695">RNA-directed DNA polymerase</keyword>
<dbReference type="OrthoDB" id="4851468at2759"/>
<feature type="domain" description="Retroviral polymerase SH3-like" evidence="2">
    <location>
        <begin position="337"/>
        <end position="404"/>
    </location>
</feature>
<dbReference type="Pfam" id="PF25597">
    <property type="entry name" value="SH3_retrovirus"/>
    <property type="match status" value="1"/>
</dbReference>
<protein>
    <submittedName>
        <fullName evidence="3">Reverse transcriptase domain protein</fullName>
    </submittedName>
</protein>
<evidence type="ECO:0000313" key="3">
    <source>
        <dbReference type="EMBL" id="KAF6793055.1"/>
    </source>
</evidence>
<keyword evidence="3" id="KW-0808">Transferase</keyword>
<dbReference type="GO" id="GO:0003964">
    <property type="term" value="F:RNA-directed DNA polymerase activity"/>
    <property type="evidence" value="ECO:0007669"/>
    <property type="project" value="UniProtKB-KW"/>
</dbReference>
<evidence type="ECO:0000256" key="1">
    <source>
        <dbReference type="SAM" id="MobiDB-lite"/>
    </source>
</evidence>
<feature type="compositionally biased region" description="Low complexity" evidence="1">
    <location>
        <begin position="236"/>
        <end position="251"/>
    </location>
</feature>
<dbReference type="AlphaFoldDB" id="A0A8H6MKN2"/>
<evidence type="ECO:0000313" key="4">
    <source>
        <dbReference type="Proteomes" id="UP000639643"/>
    </source>
</evidence>
<name>A0A8H6MKN2_9PEZI</name>
<keyword evidence="4" id="KW-1185">Reference proteome</keyword>
<organism evidence="3 4">
    <name type="scientific">Colletotrichum musicola</name>
    <dbReference type="NCBI Taxonomy" id="2175873"/>
    <lineage>
        <taxon>Eukaryota</taxon>
        <taxon>Fungi</taxon>
        <taxon>Dikarya</taxon>
        <taxon>Ascomycota</taxon>
        <taxon>Pezizomycotina</taxon>
        <taxon>Sordariomycetes</taxon>
        <taxon>Hypocreomycetidae</taxon>
        <taxon>Glomerellales</taxon>
        <taxon>Glomerellaceae</taxon>
        <taxon>Colletotrichum</taxon>
        <taxon>Colletotrichum orchidearum species complex</taxon>
    </lineage>
</organism>
<sequence length="492" mass="55656">MESTKVVQRLTSDADWTKWYGNLKMIARIHEVWEYIDPDSTTAISEPVLVTPDATDLNFSNLFNIAKAEYSVKMEKYKRVNKGIVAVLNWLTSTVEAQYINHVNQQPSVREMLKCLRSELAPDNYSRQQIILTSYNAHMGSIKRMKLADWLSTYVDIMDEVADVKLPALNDSTTQVAQFLTAVKGIAPDYYAGASFTFAQKKEAELEKSGKSAGIQQANDFRQWAKKRLEKAIEEGNSSSGTTPSTNSSTSTKRRQQSSYFTHESSSDSDEPASSDSSSFYSEPLVAPTLSLFTGFPLRDSVIVDSGTGFHICNNPSRMMDIDYKLPQLAHLRRYGCKAYPLTTTYKKGADKSNKSAARAHIGYLCGYDSTNIYRIWIPSINKVMRTRDVTFDESKLYDPNREDTSLLHRQELERVFSQLELPFPDPEKEDLPIDSSLWEDENFREDLVLSNTISNDADCRELRQQPTPPADNDDFQLPEAEPLPAEGKNNE</sequence>
<feature type="region of interest" description="Disordered" evidence="1">
    <location>
        <begin position="233"/>
        <end position="280"/>
    </location>
</feature>
<evidence type="ECO:0000259" key="2">
    <source>
        <dbReference type="Pfam" id="PF25597"/>
    </source>
</evidence>
<comment type="caution">
    <text evidence="3">The sequence shown here is derived from an EMBL/GenBank/DDBJ whole genome shotgun (WGS) entry which is preliminary data.</text>
</comment>
<accession>A0A8H6MKN2</accession>
<proteinExistence type="predicted"/>
<dbReference type="Proteomes" id="UP000639643">
    <property type="component" value="Unassembled WGS sequence"/>
</dbReference>
<reference evidence="3" key="1">
    <citation type="journal article" date="2020" name="Phytopathology">
        <title>Genome Sequence Resources of Colletotrichum truncatum, C. plurivorum, C. musicola, and C. sojae: Four Species Pathogenic to Soybean (Glycine max).</title>
        <authorList>
            <person name="Rogerio F."/>
            <person name="Boufleur T.R."/>
            <person name="Ciampi-Guillardi M."/>
            <person name="Sukno S.A."/>
            <person name="Thon M.R."/>
            <person name="Massola Junior N.S."/>
            <person name="Baroncelli R."/>
        </authorList>
    </citation>
    <scope>NUCLEOTIDE SEQUENCE</scope>
    <source>
        <strain evidence="3">LFN0074</strain>
    </source>
</reference>
<dbReference type="EMBL" id="WIGM01001608">
    <property type="protein sequence ID" value="KAF6793055.1"/>
    <property type="molecule type" value="Genomic_DNA"/>
</dbReference>